<evidence type="ECO:0008006" key="4">
    <source>
        <dbReference type="Google" id="ProtNLM"/>
    </source>
</evidence>
<dbReference type="Proteomes" id="UP000322530">
    <property type="component" value="Unassembled WGS sequence"/>
</dbReference>
<comment type="caution">
    <text evidence="2">The sequence shown here is derived from an EMBL/GenBank/DDBJ whole genome shotgun (WGS) entry which is preliminary data.</text>
</comment>
<gene>
    <name evidence="2" type="ORF">KDI_06770</name>
</gene>
<accession>A0A5A5T7W9</accession>
<keyword evidence="1" id="KW-1133">Transmembrane helix</keyword>
<protein>
    <recommendedName>
        <fullName evidence="4">Double Cache domain-containing protein</fullName>
    </recommendedName>
</protein>
<dbReference type="EMBL" id="BIXY01000006">
    <property type="protein sequence ID" value="GCF07113.1"/>
    <property type="molecule type" value="Genomic_DNA"/>
</dbReference>
<keyword evidence="1" id="KW-0812">Transmembrane</keyword>
<evidence type="ECO:0000313" key="2">
    <source>
        <dbReference type="EMBL" id="GCF07113.1"/>
    </source>
</evidence>
<dbReference type="AlphaFoldDB" id="A0A5A5T7W9"/>
<reference evidence="2 3" key="1">
    <citation type="submission" date="2019-01" db="EMBL/GenBank/DDBJ databases">
        <title>Draft genome sequence of Dictyobacter sp. Uno17.</title>
        <authorList>
            <person name="Wang C.M."/>
            <person name="Zheng Y."/>
            <person name="Sakai Y."/>
            <person name="Abe K."/>
            <person name="Yokota A."/>
            <person name="Yabe S."/>
        </authorList>
    </citation>
    <scope>NUCLEOTIDE SEQUENCE [LARGE SCALE GENOMIC DNA]</scope>
    <source>
        <strain evidence="2 3">Uno17</strain>
    </source>
</reference>
<feature type="transmembrane region" description="Helical" evidence="1">
    <location>
        <begin position="9"/>
        <end position="31"/>
    </location>
</feature>
<organism evidence="2 3">
    <name type="scientific">Dictyobacter arantiisoli</name>
    <dbReference type="NCBI Taxonomy" id="2014874"/>
    <lineage>
        <taxon>Bacteria</taxon>
        <taxon>Bacillati</taxon>
        <taxon>Chloroflexota</taxon>
        <taxon>Ktedonobacteria</taxon>
        <taxon>Ktedonobacterales</taxon>
        <taxon>Dictyobacteraceae</taxon>
        <taxon>Dictyobacter</taxon>
    </lineage>
</organism>
<evidence type="ECO:0000313" key="3">
    <source>
        <dbReference type="Proteomes" id="UP000322530"/>
    </source>
</evidence>
<evidence type="ECO:0000256" key="1">
    <source>
        <dbReference type="SAM" id="Phobius"/>
    </source>
</evidence>
<keyword evidence="3" id="KW-1185">Reference proteome</keyword>
<keyword evidence="1" id="KW-0472">Membrane</keyword>
<proteinExistence type="predicted"/>
<name>A0A5A5T7W9_9CHLR</name>
<sequence>MPQFVRQSLLIQLLSVYLLFIIVVLLGGVGVDTVVERQLQNDAQASELALAQDIALDTSQQIHDAESALVALSNLALQSPSSDTTATIFHIFQSIHSDVDHVYWLDPVGNLRGIWPQDNLGVGSEFSPTQIVDLARMATGPVFEVGIAVETTFNAGVIIAEPMRTSDGRLVGIVADSLSLVGLSTPLTKILPDLLI</sequence>